<dbReference type="Gene3D" id="3.65.10.20">
    <property type="entry name" value="RNA 3'-terminal phosphate cyclase domain"/>
    <property type="match status" value="1"/>
</dbReference>
<evidence type="ECO:0000256" key="4">
    <source>
        <dbReference type="ARBA" id="ARBA00023242"/>
    </source>
</evidence>
<keyword evidence="3" id="KW-0690">Ribosome biogenesis</keyword>
<dbReference type="PANTHER" id="PTHR11096:SF1">
    <property type="entry name" value="RNA 3'-TERMINAL PHOSPHATE CYCLASE-LIKE PROTEIN"/>
    <property type="match status" value="1"/>
</dbReference>
<sequence length="370" mass="40014">MITFEGSDNFVWRLVLATLSGKPIKITKIRPEEKNPGLVDYEVTFLRVLDSITNGSVLEISYTGTTVIYKPGLIIGGVYKFTCPLSKPVGYFIEPLLALLPFAKLKSELTFEGITSALFDTDASATAKSQHEMSVDFIRTSIFPVLAKFGIPEVELQINKRGSAPQGGGEAVLRVNTLLLAPKTLHATEQISVNKIRGVAYSTRVAPTSVNRMIDICREELKPLGVDTFIYSDVAKGPESGLSPGFGVCLVAETKKQMPVSVEATATSGSVPEELGKEAAHKLINEISQRGAVGGRTLPLVIVFMLLGSEDIGRLLVNKRQISPVMVQLLKDIAAVYPGQHAAFKPEDENGNMMMLMKGSGFVNANKKIS</sequence>
<evidence type="ECO:0000313" key="7">
    <source>
        <dbReference type="EMBL" id="GMM51674.1"/>
    </source>
</evidence>
<dbReference type="Pfam" id="PF05189">
    <property type="entry name" value="RTC_insert"/>
    <property type="match status" value="1"/>
</dbReference>
<feature type="domain" description="RNA 3'-terminal phosphate cyclase insert" evidence="6">
    <location>
        <begin position="192"/>
        <end position="288"/>
    </location>
</feature>
<keyword evidence="4" id="KW-0539">Nucleus</keyword>
<reference evidence="7 8" key="1">
    <citation type="journal article" date="2023" name="Elife">
        <title>Identification of key yeast species and microbe-microbe interactions impacting larval growth of Drosophila in the wild.</title>
        <authorList>
            <person name="Mure A."/>
            <person name="Sugiura Y."/>
            <person name="Maeda R."/>
            <person name="Honda K."/>
            <person name="Sakurai N."/>
            <person name="Takahashi Y."/>
            <person name="Watada M."/>
            <person name="Katoh T."/>
            <person name="Gotoh A."/>
            <person name="Gotoh Y."/>
            <person name="Taniguchi I."/>
            <person name="Nakamura K."/>
            <person name="Hayashi T."/>
            <person name="Katayama T."/>
            <person name="Uemura T."/>
            <person name="Hattori Y."/>
        </authorList>
    </citation>
    <scope>NUCLEOTIDE SEQUENCE [LARGE SCALE GENOMIC DNA]</scope>
    <source>
        <strain evidence="7 8">SB-73</strain>
    </source>
</reference>
<dbReference type="Gene3D" id="3.30.360.20">
    <property type="entry name" value="RNA 3'-terminal phosphate cyclase, insert domain"/>
    <property type="match status" value="1"/>
</dbReference>
<gene>
    <name evidence="7" type="ORF">DASB73_026370</name>
</gene>
<comment type="similarity">
    <text evidence="2">Belongs to the RNA 3'-terminal cyclase family. Type 2 subfamily.</text>
</comment>
<dbReference type="PANTHER" id="PTHR11096">
    <property type="entry name" value="RNA 3' TERMINAL PHOSPHATE CYCLASE"/>
    <property type="match status" value="1"/>
</dbReference>
<dbReference type="InterPro" id="IPR013792">
    <property type="entry name" value="RNA3'P_cycl/enolpyr_Trfase_a/b"/>
</dbReference>
<protein>
    <submittedName>
        <fullName evidence="7">rRNA-processing endoribonuclease</fullName>
    </submittedName>
</protein>
<dbReference type="InterPro" id="IPR016443">
    <property type="entry name" value="RNA3'_term_phos_cyc_type_2"/>
</dbReference>
<dbReference type="GO" id="GO:0004521">
    <property type="term" value="F:RNA endonuclease activity"/>
    <property type="evidence" value="ECO:0007669"/>
    <property type="project" value="TreeGrafter"/>
</dbReference>
<dbReference type="SUPFAM" id="SSF55205">
    <property type="entry name" value="EPT/RTPC-like"/>
    <property type="match status" value="1"/>
</dbReference>
<dbReference type="NCBIfam" id="TIGR03400">
    <property type="entry name" value="18S_RNA_Rcl1p"/>
    <property type="match status" value="1"/>
</dbReference>
<evidence type="ECO:0000256" key="2">
    <source>
        <dbReference type="ARBA" id="ARBA00007089"/>
    </source>
</evidence>
<dbReference type="Proteomes" id="UP001362899">
    <property type="component" value="Unassembled WGS sequence"/>
</dbReference>
<organism evidence="7 8">
    <name type="scientific">Starmerella bacillaris</name>
    <name type="common">Yeast</name>
    <name type="synonym">Candida zemplinina</name>
    <dbReference type="NCBI Taxonomy" id="1247836"/>
    <lineage>
        <taxon>Eukaryota</taxon>
        <taxon>Fungi</taxon>
        <taxon>Dikarya</taxon>
        <taxon>Ascomycota</taxon>
        <taxon>Saccharomycotina</taxon>
        <taxon>Dipodascomycetes</taxon>
        <taxon>Dipodascales</taxon>
        <taxon>Trichomonascaceae</taxon>
        <taxon>Starmerella</taxon>
    </lineage>
</organism>
<dbReference type="InterPro" id="IPR000228">
    <property type="entry name" value="RNA3'_term_phos_cyc"/>
</dbReference>
<name>A0AAV5RJD8_STABA</name>
<dbReference type="GO" id="GO:0000479">
    <property type="term" value="P:endonucleolytic cleavage of tricistronic rRNA transcript (SSU-rRNA, 5.8S rRNA, LSU-rRNA)"/>
    <property type="evidence" value="ECO:0007669"/>
    <property type="project" value="TreeGrafter"/>
</dbReference>
<evidence type="ECO:0000259" key="5">
    <source>
        <dbReference type="Pfam" id="PF01137"/>
    </source>
</evidence>
<dbReference type="GO" id="GO:0005730">
    <property type="term" value="C:nucleolus"/>
    <property type="evidence" value="ECO:0007669"/>
    <property type="project" value="UniProtKB-SubCell"/>
</dbReference>
<dbReference type="AlphaFoldDB" id="A0AAV5RJD8"/>
<evidence type="ECO:0000256" key="1">
    <source>
        <dbReference type="ARBA" id="ARBA00004604"/>
    </source>
</evidence>
<dbReference type="InterPro" id="IPR023797">
    <property type="entry name" value="RNA3'_phos_cyclase_dom"/>
</dbReference>
<dbReference type="Pfam" id="PF01137">
    <property type="entry name" value="RTC"/>
    <property type="match status" value="1"/>
</dbReference>
<feature type="domain" description="RNA 3'-terminal phosphate cyclase" evidence="5">
    <location>
        <begin position="3"/>
        <end position="334"/>
    </location>
</feature>
<comment type="caution">
    <text evidence="7">The sequence shown here is derived from an EMBL/GenBank/DDBJ whole genome shotgun (WGS) entry which is preliminary data.</text>
</comment>
<dbReference type="InterPro" id="IPR013791">
    <property type="entry name" value="RNA3'-term_phos_cycl_insert"/>
</dbReference>
<evidence type="ECO:0000259" key="6">
    <source>
        <dbReference type="Pfam" id="PF05189"/>
    </source>
</evidence>
<dbReference type="EMBL" id="BTGC01000008">
    <property type="protein sequence ID" value="GMM51674.1"/>
    <property type="molecule type" value="Genomic_DNA"/>
</dbReference>
<comment type="subcellular location">
    <subcellularLocation>
        <location evidence="1">Nucleus</location>
        <location evidence="1">Nucleolus</location>
    </subcellularLocation>
</comment>
<dbReference type="InterPro" id="IPR036553">
    <property type="entry name" value="RPTC_insert"/>
</dbReference>
<proteinExistence type="inferred from homology"/>
<keyword evidence="8" id="KW-1185">Reference proteome</keyword>
<evidence type="ECO:0000256" key="3">
    <source>
        <dbReference type="ARBA" id="ARBA00022517"/>
    </source>
</evidence>
<accession>A0AAV5RJD8</accession>
<evidence type="ECO:0000313" key="8">
    <source>
        <dbReference type="Proteomes" id="UP001362899"/>
    </source>
</evidence>
<dbReference type="InterPro" id="IPR037136">
    <property type="entry name" value="RNA3'_phos_cyclase_dom_sf"/>
</dbReference>